<dbReference type="RefSeq" id="XP_015603767.1">
    <property type="nucleotide sequence ID" value="XM_015748281.2"/>
</dbReference>
<evidence type="ECO:0000313" key="5">
    <source>
        <dbReference type="RefSeq" id="XP_015603767.1"/>
    </source>
</evidence>
<keyword evidence="3" id="KW-1185">Reference proteome</keyword>
<feature type="region of interest" description="Disordered" evidence="2">
    <location>
        <begin position="311"/>
        <end position="371"/>
    </location>
</feature>
<dbReference type="SUPFAM" id="SSF54534">
    <property type="entry name" value="FKBP-like"/>
    <property type="match status" value="1"/>
</dbReference>
<protein>
    <submittedName>
        <fullName evidence="4 5">FK506-binding protein 15</fullName>
    </submittedName>
</protein>
<feature type="compositionally biased region" description="Polar residues" evidence="2">
    <location>
        <begin position="340"/>
        <end position="365"/>
    </location>
</feature>
<dbReference type="Proteomes" id="UP000694920">
    <property type="component" value="Unplaced"/>
</dbReference>
<reference evidence="4 5" key="1">
    <citation type="submission" date="2025-04" db="UniProtKB">
        <authorList>
            <consortium name="RefSeq"/>
        </authorList>
    </citation>
    <scope>IDENTIFICATION</scope>
</reference>
<feature type="compositionally biased region" description="Basic and acidic residues" evidence="2">
    <location>
        <begin position="706"/>
        <end position="725"/>
    </location>
</feature>
<evidence type="ECO:0000313" key="4">
    <source>
        <dbReference type="RefSeq" id="XP_015603765.1"/>
    </source>
</evidence>
<evidence type="ECO:0000313" key="6">
    <source>
        <dbReference type="RefSeq" id="XP_024944900.1"/>
    </source>
</evidence>
<accession>A0AAJ7FQV1</accession>
<dbReference type="PANTHER" id="PTHR44927">
    <property type="entry name" value="FK506-BINDING PROTEIN 15"/>
    <property type="match status" value="1"/>
</dbReference>
<dbReference type="RefSeq" id="XP_015603765.1">
    <property type="nucleotide sequence ID" value="XM_015748279.1"/>
</dbReference>
<evidence type="ECO:0000313" key="3">
    <source>
        <dbReference type="Proteomes" id="UP000694920"/>
    </source>
</evidence>
<dbReference type="KEGG" id="ccin:107271825"/>
<evidence type="ECO:0000256" key="1">
    <source>
        <dbReference type="SAM" id="Coils"/>
    </source>
</evidence>
<feature type="compositionally biased region" description="Acidic residues" evidence="2">
    <location>
        <begin position="752"/>
        <end position="761"/>
    </location>
</feature>
<dbReference type="RefSeq" id="XP_024944900.1">
    <property type="nucleotide sequence ID" value="XM_025089132.1"/>
</dbReference>
<organism evidence="3 4">
    <name type="scientific">Cephus cinctus</name>
    <name type="common">Wheat stem sawfly</name>
    <dbReference type="NCBI Taxonomy" id="211228"/>
    <lineage>
        <taxon>Eukaryota</taxon>
        <taxon>Metazoa</taxon>
        <taxon>Ecdysozoa</taxon>
        <taxon>Arthropoda</taxon>
        <taxon>Hexapoda</taxon>
        <taxon>Insecta</taxon>
        <taxon>Pterygota</taxon>
        <taxon>Neoptera</taxon>
        <taxon>Endopterygota</taxon>
        <taxon>Hymenoptera</taxon>
        <taxon>Cephoidea</taxon>
        <taxon>Cephidae</taxon>
        <taxon>Cephus</taxon>
    </lineage>
</organism>
<gene>
    <name evidence="4 5 6" type="primary">LOC107271825</name>
</gene>
<feature type="compositionally biased region" description="Polar residues" evidence="2">
    <location>
        <begin position="731"/>
        <end position="742"/>
    </location>
</feature>
<sequence length="761" mass="85841">MSGTKQLPNINKIFREEDDLNFLPSGGSNLASIFGTPQKTQNLPTPLRYTSPEQSVSGQNAFQTIPSAKTEVLLAKAIHAFKLQKGHYVSVGKLGMALTGNISTKQYQLILYTGKQDHISIVTITPEFSYSVQTNNYSSYYDANKDNWSILFDNSEASIEFAREIALSRYFSKTEKLDNIVLYQDLTEIKKDSVVKKDDKVSIKYFIIVELMQPLKVASFSTQTVTEELYVDDNWEKLLEGLSVESKRMIFLPPNKQIILGPPFPKDKDVALEIELIKIFPPKEEVSKPPASGKAAILSRMAKMGQSILPKLSTSTTTDSEDTEEELQPKSTRYKRSEASGISSQKKQVHSIQQPTDQISQSSDNAFKPGNSVPPIMSTMHRPLIPVSAFTAQWPQTPLQSQYMTADGQLYPMHQQTIAQPIPAAMDPNLNIFLTESRTQSTEIRMGMAKIADNVQKLLDKFHVLEVQNAATPATDKTIETSLRMLLNLQQVEIKNSELQRNTVVDTSASDKEIEKLTATNQELTATILMLKKELKDTKDEVTDAKKHIADVEQEKKNVIKKNDALTIKINDLEGSLTETREAKQKMSNELIEVKGVVDNYKKRIMEMEDKISELEEKNNVLKKTEISLRQRNDNSSGLDKTREIKRIMNETYQTLQAKFTEDLYATSYIKETIAYTIKNITLQVLQADQAHESQKNAEILKLSKEKTELSEESAKTENEKRVRSPVDLPQFSQSSVISANQDEPPPIPPMDLDEETDWLP</sequence>
<proteinExistence type="predicted"/>
<dbReference type="PANTHER" id="PTHR44927:SF1">
    <property type="entry name" value="FK506-BINDING PROTEIN 15"/>
    <property type="match status" value="1"/>
</dbReference>
<evidence type="ECO:0000256" key="2">
    <source>
        <dbReference type="SAM" id="MobiDB-lite"/>
    </source>
</evidence>
<dbReference type="SUPFAM" id="SSF90257">
    <property type="entry name" value="Myosin rod fragments"/>
    <property type="match status" value="1"/>
</dbReference>
<keyword evidence="1" id="KW-0175">Coiled coil</keyword>
<name>A0AAJ7FQV1_CEPCN</name>
<feature type="coiled-coil region" evidence="1">
    <location>
        <begin position="514"/>
        <end position="632"/>
    </location>
</feature>
<feature type="region of interest" description="Disordered" evidence="2">
    <location>
        <begin position="706"/>
        <end position="761"/>
    </location>
</feature>
<dbReference type="GeneID" id="107271825"/>
<dbReference type="AlphaFoldDB" id="A0AAJ7FQV1"/>